<comment type="caution">
    <text evidence="2">The sequence shown here is derived from an EMBL/GenBank/DDBJ whole genome shotgun (WGS) entry which is preliminary data.</text>
</comment>
<organism evidence="2 3">
    <name type="scientific">Astathelohania contejeani</name>
    <dbReference type="NCBI Taxonomy" id="164912"/>
    <lineage>
        <taxon>Eukaryota</taxon>
        <taxon>Fungi</taxon>
        <taxon>Fungi incertae sedis</taxon>
        <taxon>Microsporidia</taxon>
        <taxon>Astathelohaniidae</taxon>
        <taxon>Astathelohania</taxon>
    </lineage>
</organism>
<feature type="transmembrane region" description="Helical" evidence="1">
    <location>
        <begin position="12"/>
        <end position="28"/>
    </location>
</feature>
<reference evidence="2 3" key="1">
    <citation type="submission" date="2019-01" db="EMBL/GenBank/DDBJ databases">
        <title>Genomes sequencing and comparative genomics of infectious freshwater microsporidia, Cucumispora dikerogammari and Thelohania contejeani.</title>
        <authorList>
            <person name="Cormier A."/>
            <person name="Giraud I."/>
            <person name="Wattier R."/>
            <person name="Teixeira M."/>
            <person name="Grandjean F."/>
            <person name="Rigaud T."/>
            <person name="Cordaux R."/>
        </authorList>
    </citation>
    <scope>NUCLEOTIDE SEQUENCE [LARGE SCALE GENOMIC DNA]</scope>
    <source>
        <strain evidence="2">T1</strain>
        <tissue evidence="2">Spores</tissue>
    </source>
</reference>
<evidence type="ECO:0000313" key="3">
    <source>
        <dbReference type="Proteomes" id="UP001516464"/>
    </source>
</evidence>
<name>A0ABQ7HWT6_9MICR</name>
<protein>
    <submittedName>
        <fullName evidence="2">Uncharacterized protein</fullName>
    </submittedName>
</protein>
<evidence type="ECO:0000313" key="2">
    <source>
        <dbReference type="EMBL" id="KAF7682567.1"/>
    </source>
</evidence>
<proteinExistence type="predicted"/>
<feature type="transmembrane region" description="Helical" evidence="1">
    <location>
        <begin position="89"/>
        <end position="122"/>
    </location>
</feature>
<feature type="transmembrane region" description="Helical" evidence="1">
    <location>
        <begin position="34"/>
        <end position="58"/>
    </location>
</feature>
<gene>
    <name evidence="2" type="ORF">TCON_2212</name>
</gene>
<dbReference type="EMBL" id="SBIQ01000223">
    <property type="protein sequence ID" value="KAF7682567.1"/>
    <property type="molecule type" value="Genomic_DNA"/>
</dbReference>
<dbReference type="Proteomes" id="UP001516464">
    <property type="component" value="Unassembled WGS sequence"/>
</dbReference>
<keyword evidence="1" id="KW-1133">Transmembrane helix</keyword>
<keyword evidence="1" id="KW-0812">Transmembrane</keyword>
<feature type="transmembrane region" description="Helical" evidence="1">
    <location>
        <begin position="65"/>
        <end position="83"/>
    </location>
</feature>
<keyword evidence="1" id="KW-0472">Membrane</keyword>
<evidence type="ECO:0000256" key="1">
    <source>
        <dbReference type="SAM" id="Phobius"/>
    </source>
</evidence>
<keyword evidence="3" id="KW-1185">Reference proteome</keyword>
<sequence>MFAPKTGFSKTLFLIVLIADIFYDYFLFDYNYAYYTFIAILVISLDFLLKLTVFICCWVKISRKWLKYAITSLVFSILLQSYVTFKLWWYYGIVLITVLNPLAAIFFFLSFIFVILKVILILNFMVMKSMLMFNFSISVSSASGGISDNIVDMADRIPFL</sequence>
<accession>A0ABQ7HWT6</accession>